<feature type="domain" description="Exocyst complex subunit Exo70 C-terminal" evidence="4">
    <location>
        <begin position="97"/>
        <end position="181"/>
    </location>
</feature>
<dbReference type="SUPFAM" id="SSF74788">
    <property type="entry name" value="Cullin repeat-like"/>
    <property type="match status" value="1"/>
</dbReference>
<keyword evidence="6" id="KW-1185">Reference proteome</keyword>
<protein>
    <recommendedName>
        <fullName evidence="3">Exocyst subunit Exo70 family protein</fullName>
    </recommendedName>
</protein>
<dbReference type="STRING" id="3694.A0A3N7I0K6"/>
<comment type="function">
    <text evidence="3">Component of the exocyst complex.</text>
</comment>
<dbReference type="EMBL" id="CM009306">
    <property type="protein sequence ID" value="RQP02115.1"/>
    <property type="molecule type" value="Genomic_DNA"/>
</dbReference>
<dbReference type="InterPro" id="IPR016159">
    <property type="entry name" value="Cullin_repeat-like_dom_sf"/>
</dbReference>
<keyword evidence="2 3" id="KW-0813">Transport</keyword>
<keyword evidence="3" id="KW-0268">Exocytosis</keyword>
<dbReference type="GO" id="GO:0000145">
    <property type="term" value="C:exocyst"/>
    <property type="evidence" value="ECO:0007669"/>
    <property type="project" value="InterPro"/>
</dbReference>
<sequence>MQAQKSLLAMSHSRIHCVDMALPEIQEEFIIDLVQPFTVSQLKQIANLMFISGYGSECSRTYISVRRDALDECLSILEMEKLSIEDMLKSEFQSLKSKIKRWTENICSCLASEKRLTVQISGELGTVSFVCFAENSMLQLLNFGKAKSVGLHEPEKLSPVLDMYMALVDLLPDIDSLYSTEDSSS</sequence>
<evidence type="ECO:0000256" key="2">
    <source>
        <dbReference type="ARBA" id="ARBA00022448"/>
    </source>
</evidence>
<evidence type="ECO:0000259" key="4">
    <source>
        <dbReference type="Pfam" id="PF03081"/>
    </source>
</evidence>
<dbReference type="GO" id="GO:0006887">
    <property type="term" value="P:exocytosis"/>
    <property type="evidence" value="ECO:0007669"/>
    <property type="project" value="UniProtKB-KW"/>
</dbReference>
<evidence type="ECO:0000256" key="1">
    <source>
        <dbReference type="ARBA" id="ARBA00006756"/>
    </source>
</evidence>
<evidence type="ECO:0000313" key="6">
    <source>
        <dbReference type="Proteomes" id="UP000006729"/>
    </source>
</evidence>
<dbReference type="PANTHER" id="PTHR12542:SF49">
    <property type="entry name" value="EXOCYST SUBUNIT EXO70 FAMILY PROTEIN"/>
    <property type="match status" value="1"/>
</dbReference>
<keyword evidence="3" id="KW-0653">Protein transport</keyword>
<dbReference type="InterPro" id="IPR046364">
    <property type="entry name" value="Exo70_C"/>
</dbReference>
<dbReference type="GO" id="GO:0005546">
    <property type="term" value="F:phosphatidylinositol-4,5-bisphosphate binding"/>
    <property type="evidence" value="ECO:0007669"/>
    <property type="project" value="InterPro"/>
</dbReference>
<dbReference type="Gene3D" id="1.20.1280.170">
    <property type="entry name" value="Exocyst complex component Exo70"/>
    <property type="match status" value="1"/>
</dbReference>
<evidence type="ECO:0000313" key="5">
    <source>
        <dbReference type="EMBL" id="RQP02115.1"/>
    </source>
</evidence>
<dbReference type="InParanoid" id="A0A3N7I0K6"/>
<dbReference type="InterPro" id="IPR004140">
    <property type="entry name" value="Exo70"/>
</dbReference>
<proteinExistence type="inferred from homology"/>
<gene>
    <name evidence="5" type="ORF">POPTR_017G093650</name>
</gene>
<dbReference type="AlphaFoldDB" id="A0A3N7I0K6"/>
<evidence type="ECO:0000256" key="3">
    <source>
        <dbReference type="RuleBase" id="RU365026"/>
    </source>
</evidence>
<accession>A0A3N7I0K6</accession>
<dbReference type="Proteomes" id="UP000006729">
    <property type="component" value="Chromosome 17"/>
</dbReference>
<organism evidence="5 6">
    <name type="scientific">Populus trichocarpa</name>
    <name type="common">Western balsam poplar</name>
    <name type="synonym">Populus balsamifera subsp. trichocarpa</name>
    <dbReference type="NCBI Taxonomy" id="3694"/>
    <lineage>
        <taxon>Eukaryota</taxon>
        <taxon>Viridiplantae</taxon>
        <taxon>Streptophyta</taxon>
        <taxon>Embryophyta</taxon>
        <taxon>Tracheophyta</taxon>
        <taxon>Spermatophyta</taxon>
        <taxon>Magnoliopsida</taxon>
        <taxon>eudicotyledons</taxon>
        <taxon>Gunneridae</taxon>
        <taxon>Pentapetalae</taxon>
        <taxon>rosids</taxon>
        <taxon>fabids</taxon>
        <taxon>Malpighiales</taxon>
        <taxon>Salicaceae</taxon>
        <taxon>Saliceae</taxon>
        <taxon>Populus</taxon>
    </lineage>
</organism>
<dbReference type="Pfam" id="PF03081">
    <property type="entry name" value="Exo70_C"/>
    <property type="match status" value="1"/>
</dbReference>
<dbReference type="PANTHER" id="PTHR12542">
    <property type="entry name" value="EXOCYST COMPLEX PROTEIN EXO70"/>
    <property type="match status" value="1"/>
</dbReference>
<name>A0A3N7I0K6_POPTR</name>
<comment type="similarity">
    <text evidence="1 3">Belongs to the EXO70 family.</text>
</comment>
<dbReference type="GO" id="GO:0015031">
    <property type="term" value="P:protein transport"/>
    <property type="evidence" value="ECO:0007669"/>
    <property type="project" value="UniProtKB-KW"/>
</dbReference>
<reference evidence="5 6" key="1">
    <citation type="journal article" date="2006" name="Science">
        <title>The genome of black cottonwood, Populus trichocarpa (Torr. &amp; Gray).</title>
        <authorList>
            <person name="Tuskan G.A."/>
            <person name="Difazio S."/>
            <person name="Jansson S."/>
            <person name="Bohlmann J."/>
            <person name="Grigoriev I."/>
            <person name="Hellsten U."/>
            <person name="Putnam N."/>
            <person name="Ralph S."/>
            <person name="Rombauts S."/>
            <person name="Salamov A."/>
            <person name="Schein J."/>
            <person name="Sterck L."/>
            <person name="Aerts A."/>
            <person name="Bhalerao R.R."/>
            <person name="Bhalerao R.P."/>
            <person name="Blaudez D."/>
            <person name="Boerjan W."/>
            <person name="Brun A."/>
            <person name="Brunner A."/>
            <person name="Busov V."/>
            <person name="Campbell M."/>
            <person name="Carlson J."/>
            <person name="Chalot M."/>
            <person name="Chapman J."/>
            <person name="Chen G.L."/>
            <person name="Cooper D."/>
            <person name="Coutinho P.M."/>
            <person name="Couturier J."/>
            <person name="Covert S."/>
            <person name="Cronk Q."/>
            <person name="Cunningham R."/>
            <person name="Davis J."/>
            <person name="Degroeve S."/>
            <person name="Dejardin A."/>
            <person name="Depamphilis C."/>
            <person name="Detter J."/>
            <person name="Dirks B."/>
            <person name="Dubchak I."/>
            <person name="Duplessis S."/>
            <person name="Ehlting J."/>
            <person name="Ellis B."/>
            <person name="Gendler K."/>
            <person name="Goodstein D."/>
            <person name="Gribskov M."/>
            <person name="Grimwood J."/>
            <person name="Groover A."/>
            <person name="Gunter L."/>
            <person name="Hamberger B."/>
            <person name="Heinze B."/>
            <person name="Helariutta Y."/>
            <person name="Henrissat B."/>
            <person name="Holligan D."/>
            <person name="Holt R."/>
            <person name="Huang W."/>
            <person name="Islam-Faridi N."/>
            <person name="Jones S."/>
            <person name="Jones-Rhoades M."/>
            <person name="Jorgensen R."/>
            <person name="Joshi C."/>
            <person name="Kangasjarvi J."/>
            <person name="Karlsson J."/>
            <person name="Kelleher C."/>
            <person name="Kirkpatrick R."/>
            <person name="Kirst M."/>
            <person name="Kohler A."/>
            <person name="Kalluri U."/>
            <person name="Larimer F."/>
            <person name="Leebens-Mack J."/>
            <person name="Leple J.C."/>
            <person name="Locascio P."/>
            <person name="Lou Y."/>
            <person name="Lucas S."/>
            <person name="Martin F."/>
            <person name="Montanini B."/>
            <person name="Napoli C."/>
            <person name="Nelson D.R."/>
            <person name="Nelson C."/>
            <person name="Nieminen K."/>
            <person name="Nilsson O."/>
            <person name="Pereda V."/>
            <person name="Peter G."/>
            <person name="Philippe R."/>
            <person name="Pilate G."/>
            <person name="Poliakov A."/>
            <person name="Razumovskaya J."/>
            <person name="Richardson P."/>
            <person name="Rinaldi C."/>
            <person name="Ritland K."/>
            <person name="Rouze P."/>
            <person name="Ryaboy D."/>
            <person name="Schmutz J."/>
            <person name="Schrader J."/>
            <person name="Segerman B."/>
            <person name="Shin H."/>
            <person name="Siddiqui A."/>
            <person name="Sterky F."/>
            <person name="Terry A."/>
            <person name="Tsai C.J."/>
            <person name="Uberbacher E."/>
            <person name="Unneberg P."/>
            <person name="Vahala J."/>
            <person name="Wall K."/>
            <person name="Wessler S."/>
            <person name="Yang G."/>
            <person name="Yin T."/>
            <person name="Douglas C."/>
            <person name="Marra M."/>
            <person name="Sandberg G."/>
            <person name="Van de Peer Y."/>
            <person name="Rokhsar D."/>
        </authorList>
    </citation>
    <scope>NUCLEOTIDE SEQUENCE [LARGE SCALE GENOMIC DNA]</scope>
    <source>
        <strain evidence="6">cv. Nisqually</strain>
    </source>
</reference>